<dbReference type="Ensembl" id="ENSCMIT00000010956.1">
    <property type="protein sequence ID" value="ENSCMIP00000010680.1"/>
    <property type="gene ID" value="ENSCMIG00000005626.1"/>
</dbReference>
<evidence type="ECO:0000256" key="1">
    <source>
        <dbReference type="ARBA" id="ARBA00023157"/>
    </source>
</evidence>
<feature type="chain" id="PRO_5021315927" evidence="4">
    <location>
        <begin position="20"/>
        <end position="272"/>
    </location>
</feature>
<dbReference type="Gene3D" id="2.60.40.10">
    <property type="entry name" value="Immunoglobulins"/>
    <property type="match status" value="2"/>
</dbReference>
<dbReference type="Proteomes" id="UP000314986">
    <property type="component" value="Unassembled WGS sequence"/>
</dbReference>
<name>A0A4W3H5Q4_CALMI</name>
<dbReference type="InterPro" id="IPR003597">
    <property type="entry name" value="Ig_C1-set"/>
</dbReference>
<evidence type="ECO:0000256" key="4">
    <source>
        <dbReference type="SAM" id="SignalP"/>
    </source>
</evidence>
<dbReference type="SMART" id="SM00407">
    <property type="entry name" value="IGc1"/>
    <property type="match status" value="1"/>
</dbReference>
<dbReference type="PANTHER" id="PTHR19971">
    <property type="entry name" value="SIGNAL-REGULATORY PROTEIN BETA"/>
    <property type="match status" value="1"/>
</dbReference>
<evidence type="ECO:0000256" key="3">
    <source>
        <dbReference type="SAM" id="Phobius"/>
    </source>
</evidence>
<keyword evidence="4" id="KW-0732">Signal</keyword>
<accession>A0A4W3H5Q4</accession>
<feature type="signal peptide" evidence="4">
    <location>
        <begin position="1"/>
        <end position="19"/>
    </location>
</feature>
<dbReference type="InterPro" id="IPR036179">
    <property type="entry name" value="Ig-like_dom_sf"/>
</dbReference>
<dbReference type="Pfam" id="PF07654">
    <property type="entry name" value="C1-set"/>
    <property type="match status" value="1"/>
</dbReference>
<reference evidence="6" key="5">
    <citation type="submission" date="2025-09" db="UniProtKB">
        <authorList>
            <consortium name="Ensembl"/>
        </authorList>
    </citation>
    <scope>IDENTIFICATION</scope>
</reference>
<reference evidence="7" key="1">
    <citation type="journal article" date="2006" name="Science">
        <title>Ancient noncoding elements conserved in the human genome.</title>
        <authorList>
            <person name="Venkatesh B."/>
            <person name="Kirkness E.F."/>
            <person name="Loh Y.H."/>
            <person name="Halpern A.L."/>
            <person name="Lee A.P."/>
            <person name="Johnson J."/>
            <person name="Dandona N."/>
            <person name="Viswanathan L.D."/>
            <person name="Tay A."/>
            <person name="Venter J.C."/>
            <person name="Strausberg R.L."/>
            <person name="Brenner S."/>
        </authorList>
    </citation>
    <scope>NUCLEOTIDE SEQUENCE [LARGE SCALE GENOMIC DNA]</scope>
</reference>
<dbReference type="PROSITE" id="PS00290">
    <property type="entry name" value="IG_MHC"/>
    <property type="match status" value="1"/>
</dbReference>
<dbReference type="SMART" id="SM00409">
    <property type="entry name" value="IG"/>
    <property type="match status" value="1"/>
</dbReference>
<dbReference type="InterPro" id="IPR051755">
    <property type="entry name" value="Ig-like_CS_Receptor"/>
</dbReference>
<organism evidence="6 7">
    <name type="scientific">Callorhinchus milii</name>
    <name type="common">Ghost shark</name>
    <dbReference type="NCBI Taxonomy" id="7868"/>
    <lineage>
        <taxon>Eukaryota</taxon>
        <taxon>Metazoa</taxon>
        <taxon>Chordata</taxon>
        <taxon>Craniata</taxon>
        <taxon>Vertebrata</taxon>
        <taxon>Chondrichthyes</taxon>
        <taxon>Holocephali</taxon>
        <taxon>Chimaeriformes</taxon>
        <taxon>Callorhinchidae</taxon>
        <taxon>Callorhinchus</taxon>
    </lineage>
</organism>
<sequence length="272" mass="30496">MLSPLLYLCVLVIISTVFGDTSVKITQFPEYLTANRGTNITFYCGYPFSLHSSRIQVYWRKQGETTYLHTQEDSRKRFGVKSKGNRFFQFLDVNIQDAAVYHCELVLEGKKVGNGNGSRLIVYVPPTPLAISRMDPERNLSVFLTLVCETAEFFPENLNLTWYKNGIEITTVNTITEQRNPGQLFKAHSYLEETQPVQSGDVYTCLVSHVSLQNPGIANYTVLLPHTGIGDWTNNLFAPGCAGGACALLLIFILFAIGCRLKKRKDCDGSRC</sequence>
<evidence type="ECO:0000313" key="7">
    <source>
        <dbReference type="Proteomes" id="UP000314986"/>
    </source>
</evidence>
<proteinExistence type="predicted"/>
<dbReference type="PROSITE" id="PS50835">
    <property type="entry name" value="IG_LIKE"/>
    <property type="match status" value="2"/>
</dbReference>
<keyword evidence="3" id="KW-0812">Transmembrane</keyword>
<feature type="domain" description="Ig-like" evidence="5">
    <location>
        <begin position="23"/>
        <end position="113"/>
    </location>
</feature>
<evidence type="ECO:0000259" key="5">
    <source>
        <dbReference type="PROSITE" id="PS50835"/>
    </source>
</evidence>
<keyword evidence="1" id="KW-1015">Disulfide bond</keyword>
<evidence type="ECO:0000256" key="2">
    <source>
        <dbReference type="ARBA" id="ARBA00023180"/>
    </source>
</evidence>
<dbReference type="InterPro" id="IPR003006">
    <property type="entry name" value="Ig/MHC_CS"/>
</dbReference>
<feature type="domain" description="Ig-like" evidence="5">
    <location>
        <begin position="125"/>
        <end position="218"/>
    </location>
</feature>
<evidence type="ECO:0000313" key="6">
    <source>
        <dbReference type="Ensembl" id="ENSCMIP00000010680.1"/>
    </source>
</evidence>
<keyword evidence="2" id="KW-0325">Glycoprotein</keyword>
<reference evidence="7" key="3">
    <citation type="journal article" date="2014" name="Nature">
        <title>Elephant shark genome provides unique insights into gnathostome evolution.</title>
        <authorList>
            <consortium name="International Elephant Shark Genome Sequencing Consortium"/>
            <person name="Venkatesh B."/>
            <person name="Lee A.P."/>
            <person name="Ravi V."/>
            <person name="Maurya A.K."/>
            <person name="Lian M.M."/>
            <person name="Swann J.B."/>
            <person name="Ohta Y."/>
            <person name="Flajnik M.F."/>
            <person name="Sutoh Y."/>
            <person name="Kasahara M."/>
            <person name="Hoon S."/>
            <person name="Gangu V."/>
            <person name="Roy S.W."/>
            <person name="Irimia M."/>
            <person name="Korzh V."/>
            <person name="Kondrychyn I."/>
            <person name="Lim Z.W."/>
            <person name="Tay B.H."/>
            <person name="Tohari S."/>
            <person name="Kong K.W."/>
            <person name="Ho S."/>
            <person name="Lorente-Galdos B."/>
            <person name="Quilez J."/>
            <person name="Marques-Bonet T."/>
            <person name="Raney B.J."/>
            <person name="Ingham P.W."/>
            <person name="Tay A."/>
            <person name="Hillier L.W."/>
            <person name="Minx P."/>
            <person name="Boehm T."/>
            <person name="Wilson R.K."/>
            <person name="Brenner S."/>
            <person name="Warren W.C."/>
        </authorList>
    </citation>
    <scope>NUCLEOTIDE SEQUENCE [LARGE SCALE GENOMIC DNA]</scope>
</reference>
<reference evidence="6" key="4">
    <citation type="submission" date="2025-08" db="UniProtKB">
        <authorList>
            <consortium name="Ensembl"/>
        </authorList>
    </citation>
    <scope>IDENTIFICATION</scope>
</reference>
<dbReference type="SUPFAM" id="SSF48726">
    <property type="entry name" value="Immunoglobulin"/>
    <property type="match status" value="2"/>
</dbReference>
<reference evidence="7" key="2">
    <citation type="journal article" date="2007" name="PLoS Biol.">
        <title>Survey sequencing and comparative analysis of the elephant shark (Callorhinchus milii) genome.</title>
        <authorList>
            <person name="Venkatesh B."/>
            <person name="Kirkness E.F."/>
            <person name="Loh Y.H."/>
            <person name="Halpern A.L."/>
            <person name="Lee A.P."/>
            <person name="Johnson J."/>
            <person name="Dandona N."/>
            <person name="Viswanathan L.D."/>
            <person name="Tay A."/>
            <person name="Venter J.C."/>
            <person name="Strausberg R.L."/>
            <person name="Brenner S."/>
        </authorList>
    </citation>
    <scope>NUCLEOTIDE SEQUENCE [LARGE SCALE GENOMIC DNA]</scope>
</reference>
<keyword evidence="3" id="KW-0472">Membrane</keyword>
<dbReference type="AlphaFoldDB" id="A0A4W3H5Q4"/>
<gene>
    <name evidence="6" type="primary">LOC103185892</name>
</gene>
<dbReference type="InterPro" id="IPR013783">
    <property type="entry name" value="Ig-like_fold"/>
</dbReference>
<keyword evidence="7" id="KW-1185">Reference proteome</keyword>
<dbReference type="InterPro" id="IPR003599">
    <property type="entry name" value="Ig_sub"/>
</dbReference>
<protein>
    <submittedName>
        <fullName evidence="6">Tyrosine-protein phosphatase non-receptor type substrate 1-like</fullName>
    </submittedName>
</protein>
<keyword evidence="3" id="KW-1133">Transmembrane helix</keyword>
<feature type="transmembrane region" description="Helical" evidence="3">
    <location>
        <begin position="236"/>
        <end position="257"/>
    </location>
</feature>
<dbReference type="GeneTree" id="ENSGT00970000196760"/>
<dbReference type="InterPro" id="IPR007110">
    <property type="entry name" value="Ig-like_dom"/>
</dbReference>